<organism evidence="4 5">
    <name type="scientific">Alkalibacter rhizosphaerae</name>
    <dbReference type="NCBI Taxonomy" id="2815577"/>
    <lineage>
        <taxon>Bacteria</taxon>
        <taxon>Bacillati</taxon>
        <taxon>Bacillota</taxon>
        <taxon>Clostridia</taxon>
        <taxon>Eubacteriales</taxon>
        <taxon>Eubacteriaceae</taxon>
        <taxon>Alkalibacter</taxon>
    </lineage>
</organism>
<dbReference type="Pfam" id="PF08544">
    <property type="entry name" value="GHMP_kinases_C"/>
    <property type="match status" value="1"/>
</dbReference>
<protein>
    <recommendedName>
        <fullName evidence="3">GHMP kinase C-terminal domain-containing protein</fullName>
    </recommendedName>
</protein>
<dbReference type="Gene3D" id="3.30.70.890">
    <property type="entry name" value="GHMP kinase, C-terminal domain"/>
    <property type="match status" value="1"/>
</dbReference>
<sequence length="129" mass="14528">MTPLPPLPEYHVVLVKPDFGISTGWAFSHFKPGERLLRPDNLGMCQAIRKGDRKTIESGLVNVFEPGTFEAYPLLGKIKKDFTRLGADGCLMSGSGPTMYGLFRDRDKAEEVREHFRTLYRETYLAGTC</sequence>
<evidence type="ECO:0000313" key="4">
    <source>
        <dbReference type="EMBL" id="QSX07513.1"/>
    </source>
</evidence>
<evidence type="ECO:0000259" key="3">
    <source>
        <dbReference type="Pfam" id="PF08544"/>
    </source>
</evidence>
<proteinExistence type="predicted"/>
<gene>
    <name evidence="4" type="ORF">J0B03_06625</name>
</gene>
<evidence type="ECO:0000313" key="5">
    <source>
        <dbReference type="Proteomes" id="UP000663499"/>
    </source>
</evidence>
<name>A0A974XCX1_9FIRM</name>
<dbReference type="GO" id="GO:0000166">
    <property type="term" value="F:nucleotide binding"/>
    <property type="evidence" value="ECO:0007669"/>
    <property type="project" value="UniProtKB-KW"/>
</dbReference>
<dbReference type="PANTHER" id="PTHR43527">
    <property type="entry name" value="4-DIPHOSPHOCYTIDYL-2-C-METHYL-D-ERYTHRITOL KINASE, CHLOROPLASTIC"/>
    <property type="match status" value="1"/>
</dbReference>
<reference evidence="4" key="1">
    <citation type="submission" date="2021-03" db="EMBL/GenBank/DDBJ databases">
        <title>Alkalibacter marinus sp. nov., isolated from tidal flat sediment.</title>
        <authorList>
            <person name="Namirimu T."/>
            <person name="Yang J.-A."/>
            <person name="Yang S.-H."/>
            <person name="Kim Y.-J."/>
            <person name="Kwon K.K."/>
        </authorList>
    </citation>
    <scope>NUCLEOTIDE SEQUENCE</scope>
    <source>
        <strain evidence="4">ES005</strain>
    </source>
</reference>
<keyword evidence="5" id="KW-1185">Reference proteome</keyword>
<dbReference type="PANTHER" id="PTHR43527:SF2">
    <property type="entry name" value="4-DIPHOSPHOCYTIDYL-2-C-METHYL-D-ERYTHRITOL KINASE, CHLOROPLASTIC"/>
    <property type="match status" value="1"/>
</dbReference>
<dbReference type="RefSeq" id="WP_207298855.1">
    <property type="nucleotide sequence ID" value="NZ_CP071444.1"/>
</dbReference>
<dbReference type="InterPro" id="IPR013750">
    <property type="entry name" value="GHMP_kinase_C_dom"/>
</dbReference>
<dbReference type="KEGG" id="alka:J0B03_06625"/>
<keyword evidence="1" id="KW-0808">Transferase</keyword>
<dbReference type="InterPro" id="IPR036554">
    <property type="entry name" value="GHMP_kinase_C_sf"/>
</dbReference>
<evidence type="ECO:0000256" key="2">
    <source>
        <dbReference type="ARBA" id="ARBA00022741"/>
    </source>
</evidence>
<evidence type="ECO:0000256" key="1">
    <source>
        <dbReference type="ARBA" id="ARBA00022679"/>
    </source>
</evidence>
<dbReference type="AlphaFoldDB" id="A0A974XCX1"/>
<keyword evidence="2" id="KW-0547">Nucleotide-binding</keyword>
<accession>A0A974XCX1</accession>
<dbReference type="EMBL" id="CP071444">
    <property type="protein sequence ID" value="QSX07513.1"/>
    <property type="molecule type" value="Genomic_DNA"/>
</dbReference>
<dbReference type="SUPFAM" id="SSF55060">
    <property type="entry name" value="GHMP Kinase, C-terminal domain"/>
    <property type="match status" value="1"/>
</dbReference>
<feature type="domain" description="GHMP kinase C-terminal" evidence="3">
    <location>
        <begin position="46"/>
        <end position="120"/>
    </location>
</feature>
<dbReference type="Proteomes" id="UP000663499">
    <property type="component" value="Chromosome"/>
</dbReference>
<dbReference type="GO" id="GO:0050515">
    <property type="term" value="F:4-(cytidine 5'-diphospho)-2-C-methyl-D-erythritol kinase activity"/>
    <property type="evidence" value="ECO:0007669"/>
    <property type="project" value="TreeGrafter"/>
</dbReference>